<organism evidence="1 2">
    <name type="scientific">Candidatus Nitronauta litoralis</name>
    <dbReference type="NCBI Taxonomy" id="2705533"/>
    <lineage>
        <taxon>Bacteria</taxon>
        <taxon>Pseudomonadati</taxon>
        <taxon>Nitrospinota/Tectimicrobiota group</taxon>
        <taxon>Nitrospinota</taxon>
        <taxon>Nitrospinia</taxon>
        <taxon>Nitrospinales</taxon>
        <taxon>Nitrospinaceae</taxon>
        <taxon>Candidatus Nitronauta</taxon>
    </lineage>
</organism>
<dbReference type="KEGG" id="nli:G3M70_17540"/>
<proteinExistence type="predicted"/>
<evidence type="ECO:0000313" key="2">
    <source>
        <dbReference type="Proteomes" id="UP000594688"/>
    </source>
</evidence>
<protein>
    <submittedName>
        <fullName evidence="1">Uncharacterized protein</fullName>
    </submittedName>
</protein>
<evidence type="ECO:0000313" key="1">
    <source>
        <dbReference type="EMBL" id="QPJ63582.1"/>
    </source>
</evidence>
<dbReference type="EMBL" id="CP048685">
    <property type="protein sequence ID" value="QPJ63582.1"/>
    <property type="molecule type" value="Genomic_DNA"/>
</dbReference>
<accession>A0A7T0BZ53</accession>
<dbReference type="Proteomes" id="UP000594688">
    <property type="component" value="Chromosome"/>
</dbReference>
<sequence>MESDTQAYLLVLKSKDGKLTVLEFENENFLNGKLEAAVKLGIWCQRLNNVEELDREEFQGAKFFDMRDPVVCKIFYLEQWIHFFQMNETVA</sequence>
<reference evidence="1 2" key="1">
    <citation type="submission" date="2020-02" db="EMBL/GenBank/DDBJ databases">
        <title>Genomic and physiological characterization of two novel Nitrospinaceae genera.</title>
        <authorList>
            <person name="Mueller A.J."/>
            <person name="Jung M.-Y."/>
            <person name="Strachan C.R."/>
            <person name="Herbold C.W."/>
            <person name="Kirkegaard R.H."/>
            <person name="Daims H."/>
        </authorList>
    </citation>
    <scope>NUCLEOTIDE SEQUENCE [LARGE SCALE GENOMIC DNA]</scope>
    <source>
        <strain evidence="1">EB</strain>
    </source>
</reference>
<dbReference type="AlphaFoldDB" id="A0A7T0BZ53"/>
<gene>
    <name evidence="1" type="ORF">G3M70_17540</name>
</gene>
<name>A0A7T0BZ53_9BACT</name>